<evidence type="ECO:0000313" key="2">
    <source>
        <dbReference type="EMBL" id="WOX55551.1"/>
    </source>
</evidence>
<proteinExistence type="predicted"/>
<organism evidence="2 3">
    <name type="scientific">Methanoculleus palmolei</name>
    <dbReference type="NCBI Taxonomy" id="72612"/>
    <lineage>
        <taxon>Archaea</taxon>
        <taxon>Methanobacteriati</taxon>
        <taxon>Methanobacteriota</taxon>
        <taxon>Stenosarchaea group</taxon>
        <taxon>Methanomicrobia</taxon>
        <taxon>Methanomicrobiales</taxon>
        <taxon>Methanomicrobiaceae</taxon>
        <taxon>Methanoculleus</taxon>
    </lineage>
</organism>
<dbReference type="Pfam" id="PF18898">
    <property type="entry name" value="DUF5654"/>
    <property type="match status" value="1"/>
</dbReference>
<evidence type="ECO:0000256" key="1">
    <source>
        <dbReference type="SAM" id="Phobius"/>
    </source>
</evidence>
<keyword evidence="1" id="KW-0472">Membrane</keyword>
<keyword evidence="3" id="KW-1185">Reference proteome</keyword>
<dbReference type="AlphaFoldDB" id="A0ABD8A7P8"/>
<evidence type="ECO:0000313" key="3">
    <source>
        <dbReference type="Proteomes" id="UP001626603"/>
    </source>
</evidence>
<protein>
    <submittedName>
        <fullName evidence="2">DUF5654 family protein</fullName>
    </submittedName>
</protein>
<feature type="transmembrane region" description="Helical" evidence="1">
    <location>
        <begin position="7"/>
        <end position="27"/>
    </location>
</feature>
<name>A0ABD8A7P8_9EURY</name>
<dbReference type="Proteomes" id="UP001626603">
    <property type="component" value="Chromosome"/>
</dbReference>
<reference evidence="2 3" key="1">
    <citation type="submission" date="2023-10" db="EMBL/GenBank/DDBJ databases">
        <title>The complete genome sequence of Methanoculleus palmolei DSM 4273.</title>
        <authorList>
            <person name="Lai S.-J."/>
            <person name="You Y.-T."/>
            <person name="Chen S.-C."/>
        </authorList>
    </citation>
    <scope>NUCLEOTIDE SEQUENCE [LARGE SCALE GENOMIC DNA]</scope>
    <source>
        <strain evidence="2 3">DSM 4273</strain>
    </source>
</reference>
<sequence>MAFKAEVIGNIAALITAAFGLVAALAWNEAIQELFRIIFGDQSSLVAMMAYAIVVTIIAVLATIWIGRAAARAKGEEETVRR</sequence>
<keyword evidence="1" id="KW-1133">Transmembrane helix</keyword>
<feature type="transmembrane region" description="Helical" evidence="1">
    <location>
        <begin position="47"/>
        <end position="66"/>
    </location>
</feature>
<keyword evidence="1" id="KW-0812">Transmembrane</keyword>
<dbReference type="EMBL" id="CP137641">
    <property type="protein sequence ID" value="WOX55551.1"/>
    <property type="molecule type" value="Genomic_DNA"/>
</dbReference>
<dbReference type="InterPro" id="IPR043713">
    <property type="entry name" value="DUF5654"/>
</dbReference>
<accession>A0ABD8A7P8</accession>
<gene>
    <name evidence="2" type="ORF">R6Y95_08770</name>
</gene>